<reference evidence="3 4" key="1">
    <citation type="submission" date="2023-07" db="EMBL/GenBank/DDBJ databases">
        <title>Description of novel actinomycetes strains, isolated from tidal flat sediment.</title>
        <authorList>
            <person name="Lu C."/>
        </authorList>
    </citation>
    <scope>NUCLEOTIDE SEQUENCE [LARGE SCALE GENOMIC DNA]</scope>
    <source>
        <strain evidence="3 4">SYSU T00b441</strain>
    </source>
</reference>
<dbReference type="CDD" id="cd01949">
    <property type="entry name" value="GGDEF"/>
    <property type="match status" value="1"/>
</dbReference>
<evidence type="ECO:0000313" key="3">
    <source>
        <dbReference type="EMBL" id="MDO8105839.1"/>
    </source>
</evidence>
<feature type="transmembrane region" description="Helical" evidence="1">
    <location>
        <begin position="96"/>
        <end position="115"/>
    </location>
</feature>
<feature type="transmembrane region" description="Helical" evidence="1">
    <location>
        <begin position="12"/>
        <end position="29"/>
    </location>
</feature>
<keyword evidence="4" id="KW-1185">Reference proteome</keyword>
<feature type="transmembrane region" description="Helical" evidence="1">
    <location>
        <begin position="191"/>
        <end position="211"/>
    </location>
</feature>
<dbReference type="SMART" id="SM00267">
    <property type="entry name" value="GGDEF"/>
    <property type="match status" value="1"/>
</dbReference>
<evidence type="ECO:0000313" key="4">
    <source>
        <dbReference type="Proteomes" id="UP001232536"/>
    </source>
</evidence>
<sequence>MTQAHRGVVREAAIGVVALLGLLVLRLALGSAGGASARAGLALDAAAALAVWFAARASTRKARDARSRRAWLALTAYPLAWVVAPVTWLLGWPEALADVARALAMALAAASWLFAARAGDRWSRMRLVLDGALAAATAFVLGWGTVVPAVWAQSGGGAQGFAAVTLPLVAIWLAVLGFGMTWTELRNRSRLMPTLFVLALLVIAVSDVRWALGSSPVWAVAWGLYWIAVRGYGGTSPRAAVVITHITLTYEPYVLVLPTAAVLVVGVARGTGAAEPAVMGAAAVLVLLVVRQHVVSMESRALLIRLETTERLLRHQATHDHLTGLPGRVVLWERLEAASAERGTVGIPVAVAFVDLDGFKDVNDVHGHASGDAVLVEVARRLGAAIGAHGDDALAVRMSGDEFAVLLLRRAAREALDLAHAIHDALRVPMAVNGVEVLVTGSVGLASAPEGELNPSALLRAADVAMYRAKRAGNAGVEVAAAERG</sequence>
<dbReference type="PROSITE" id="PS50887">
    <property type="entry name" value="GGDEF"/>
    <property type="match status" value="1"/>
</dbReference>
<proteinExistence type="predicted"/>
<dbReference type="InterPro" id="IPR052163">
    <property type="entry name" value="DGC-Regulatory_Protein"/>
</dbReference>
<evidence type="ECO:0000256" key="1">
    <source>
        <dbReference type="SAM" id="Phobius"/>
    </source>
</evidence>
<keyword evidence="1" id="KW-1133">Transmembrane helix</keyword>
<feature type="transmembrane region" description="Helical" evidence="1">
    <location>
        <begin position="217"/>
        <end position="233"/>
    </location>
</feature>
<dbReference type="InterPro" id="IPR000160">
    <property type="entry name" value="GGDEF_dom"/>
</dbReference>
<comment type="caution">
    <text evidence="3">The sequence shown here is derived from an EMBL/GenBank/DDBJ whole genome shotgun (WGS) entry which is preliminary data.</text>
</comment>
<keyword evidence="1" id="KW-0812">Transmembrane</keyword>
<keyword evidence="3" id="KW-0548">Nucleotidyltransferase</keyword>
<gene>
    <name evidence="3" type="ORF">Q6348_01345</name>
</gene>
<dbReference type="EMBL" id="JAUQYP010000001">
    <property type="protein sequence ID" value="MDO8105839.1"/>
    <property type="molecule type" value="Genomic_DNA"/>
</dbReference>
<feature type="transmembrane region" description="Helical" evidence="1">
    <location>
        <begin position="127"/>
        <end position="151"/>
    </location>
</feature>
<dbReference type="GO" id="GO:0052621">
    <property type="term" value="F:diguanylate cyclase activity"/>
    <property type="evidence" value="ECO:0007669"/>
    <property type="project" value="UniProtKB-EC"/>
</dbReference>
<evidence type="ECO:0000259" key="2">
    <source>
        <dbReference type="PROSITE" id="PS50887"/>
    </source>
</evidence>
<keyword evidence="1" id="KW-0472">Membrane</keyword>
<dbReference type="PANTHER" id="PTHR46663">
    <property type="entry name" value="DIGUANYLATE CYCLASE DGCT-RELATED"/>
    <property type="match status" value="1"/>
</dbReference>
<feature type="domain" description="GGDEF" evidence="2">
    <location>
        <begin position="347"/>
        <end position="482"/>
    </location>
</feature>
<dbReference type="InterPro" id="IPR029787">
    <property type="entry name" value="Nucleotide_cyclase"/>
</dbReference>
<protein>
    <submittedName>
        <fullName evidence="3">GGDEF domain-containing protein</fullName>
        <ecNumber evidence="3">2.7.7.65</ecNumber>
    </submittedName>
</protein>
<dbReference type="EC" id="2.7.7.65" evidence="3"/>
<dbReference type="SUPFAM" id="SSF55073">
    <property type="entry name" value="Nucleotide cyclase"/>
    <property type="match status" value="1"/>
</dbReference>
<feature type="transmembrane region" description="Helical" evidence="1">
    <location>
        <begin position="277"/>
        <end position="295"/>
    </location>
</feature>
<dbReference type="PANTHER" id="PTHR46663:SF2">
    <property type="entry name" value="GGDEF DOMAIN-CONTAINING PROTEIN"/>
    <property type="match status" value="1"/>
</dbReference>
<dbReference type="Gene3D" id="3.30.70.270">
    <property type="match status" value="1"/>
</dbReference>
<dbReference type="RefSeq" id="WP_304599540.1">
    <property type="nucleotide sequence ID" value="NZ_JAUQYP010000001.1"/>
</dbReference>
<dbReference type="NCBIfam" id="TIGR00254">
    <property type="entry name" value="GGDEF"/>
    <property type="match status" value="1"/>
</dbReference>
<organism evidence="3 4">
    <name type="scientific">Actinotalea lenta</name>
    <dbReference type="NCBI Taxonomy" id="3064654"/>
    <lineage>
        <taxon>Bacteria</taxon>
        <taxon>Bacillati</taxon>
        <taxon>Actinomycetota</taxon>
        <taxon>Actinomycetes</taxon>
        <taxon>Micrococcales</taxon>
        <taxon>Cellulomonadaceae</taxon>
        <taxon>Actinotalea</taxon>
    </lineage>
</organism>
<accession>A0ABT9D521</accession>
<keyword evidence="3" id="KW-0808">Transferase</keyword>
<dbReference type="Pfam" id="PF00990">
    <property type="entry name" value="GGDEF"/>
    <property type="match status" value="1"/>
</dbReference>
<dbReference type="Proteomes" id="UP001232536">
    <property type="component" value="Unassembled WGS sequence"/>
</dbReference>
<feature type="transmembrane region" description="Helical" evidence="1">
    <location>
        <begin position="35"/>
        <end position="58"/>
    </location>
</feature>
<dbReference type="InterPro" id="IPR043128">
    <property type="entry name" value="Rev_trsase/Diguanyl_cyclase"/>
</dbReference>
<feature type="transmembrane region" description="Helical" evidence="1">
    <location>
        <begin position="157"/>
        <end position="179"/>
    </location>
</feature>
<name>A0ABT9D521_9CELL</name>
<feature type="transmembrane region" description="Helical" evidence="1">
    <location>
        <begin position="70"/>
        <end position="90"/>
    </location>
</feature>